<proteinExistence type="predicted"/>
<feature type="domain" description="Ciliogenesis-associated TTC17-interacting protein N-terminal" evidence="1">
    <location>
        <begin position="112"/>
        <end position="332"/>
    </location>
</feature>
<keyword evidence="3" id="KW-1185">Reference proteome</keyword>
<evidence type="ECO:0000313" key="3">
    <source>
        <dbReference type="Proteomes" id="UP001153620"/>
    </source>
</evidence>
<name>A0A9N9RHX5_9DIPT</name>
<dbReference type="AlphaFoldDB" id="A0A9N9RHX5"/>
<evidence type="ECO:0000313" key="2">
    <source>
        <dbReference type="EMBL" id="CAG9797110.1"/>
    </source>
</evidence>
<dbReference type="Pfam" id="PF21772">
    <property type="entry name" value="CATIP_N"/>
    <property type="match status" value="1"/>
</dbReference>
<sequence length="445" mass="52231">MEFKDVEIVKNCTTVKKVPKEVKENCKSFNFEGKDFLKTVDKEILYINDSIKIGSDENFQARKESQSAWNEWKESDFSEECQQETRQTPPACFDAVPKKLHEQMSLPINNIKDLSFYETFIISQKTEDSNLSDIEAETETANTNEIGSACLMIEELSDGNILIFSIQQMFINGERTIYESLSVVTKDLKLIQEKRIERKCSDSEFMEKTIFIMPTENGLRLTKSITKDKDTECFNRDVEWTKSGDFLSAGARALMIRKLIMENFNQCIQAYTCDIDGDFALTQFWFHGIELKFMNDHALTVKRVDRILIFEEKKIKKISSFFLMQSGQMLKQICDSQNYFIHSNPLIDPFQAKYTKHLQKNWQDDVELMSMYLEYKAKRKEELKKKFESPQMKIVLNDYILNLIKCKPEGIMNFTAEFIRKLERNNNVNVQLQIFKTVERRNQQN</sequence>
<reference evidence="2" key="2">
    <citation type="submission" date="2022-10" db="EMBL/GenBank/DDBJ databases">
        <authorList>
            <consortium name="ENA_rothamsted_submissions"/>
            <consortium name="culmorum"/>
            <person name="King R."/>
        </authorList>
    </citation>
    <scope>NUCLEOTIDE SEQUENCE</scope>
</reference>
<accession>A0A9N9RHX5</accession>
<protein>
    <recommendedName>
        <fullName evidence="1">Ciliogenesis-associated TTC17-interacting protein N-terminal domain-containing protein</fullName>
    </recommendedName>
</protein>
<dbReference type="OrthoDB" id="6334211at2759"/>
<reference evidence="2" key="1">
    <citation type="submission" date="2022-01" db="EMBL/GenBank/DDBJ databases">
        <authorList>
            <person name="King R."/>
        </authorList>
    </citation>
    <scope>NUCLEOTIDE SEQUENCE</scope>
</reference>
<organism evidence="2 3">
    <name type="scientific">Chironomus riparius</name>
    <dbReference type="NCBI Taxonomy" id="315576"/>
    <lineage>
        <taxon>Eukaryota</taxon>
        <taxon>Metazoa</taxon>
        <taxon>Ecdysozoa</taxon>
        <taxon>Arthropoda</taxon>
        <taxon>Hexapoda</taxon>
        <taxon>Insecta</taxon>
        <taxon>Pterygota</taxon>
        <taxon>Neoptera</taxon>
        <taxon>Endopterygota</taxon>
        <taxon>Diptera</taxon>
        <taxon>Nematocera</taxon>
        <taxon>Chironomoidea</taxon>
        <taxon>Chironomidae</taxon>
        <taxon>Chironominae</taxon>
        <taxon>Chironomus</taxon>
    </lineage>
</organism>
<dbReference type="EMBL" id="OU895877">
    <property type="protein sequence ID" value="CAG9797110.1"/>
    <property type="molecule type" value="Genomic_DNA"/>
</dbReference>
<dbReference type="Proteomes" id="UP001153620">
    <property type="component" value="Chromosome 1"/>
</dbReference>
<evidence type="ECO:0000259" key="1">
    <source>
        <dbReference type="Pfam" id="PF21772"/>
    </source>
</evidence>
<gene>
    <name evidence="2" type="ORF">CHIRRI_LOCUS111</name>
</gene>
<dbReference type="InterPro" id="IPR048777">
    <property type="entry name" value="CATIP_N"/>
</dbReference>